<dbReference type="PANTHER" id="PTHR31609">
    <property type="entry name" value="YDJC DEACETYLASE FAMILY MEMBER"/>
    <property type="match status" value="1"/>
</dbReference>
<accession>A0ABQ5TEB4</accession>
<name>A0ABQ5TEB4_9BACI</name>
<evidence type="ECO:0000256" key="4">
    <source>
        <dbReference type="ARBA" id="ARBA00022842"/>
    </source>
</evidence>
<dbReference type="InterPro" id="IPR022948">
    <property type="entry name" value="COD_ChbG_bac"/>
</dbReference>
<keyword evidence="2" id="KW-0479">Metal-binding</keyword>
<dbReference type="RefSeq" id="WP_017795820.1">
    <property type="nucleotide sequence ID" value="NZ_BSKO01000001.1"/>
</dbReference>
<dbReference type="CDD" id="cd10803">
    <property type="entry name" value="YdjC_EF3048_like"/>
    <property type="match status" value="1"/>
</dbReference>
<keyword evidence="3" id="KW-0378">Hydrolase</keyword>
<comment type="caution">
    <text evidence="6">The sequence shown here is derived from an EMBL/GenBank/DDBJ whole genome shotgun (WGS) entry which is preliminary data.</text>
</comment>
<dbReference type="Gene3D" id="3.20.20.370">
    <property type="entry name" value="Glycoside hydrolase/deacetylase"/>
    <property type="match status" value="1"/>
</dbReference>
<dbReference type="Proteomes" id="UP001275436">
    <property type="component" value="Unassembled WGS sequence"/>
</dbReference>
<evidence type="ECO:0000313" key="6">
    <source>
        <dbReference type="EMBL" id="GLO65151.1"/>
    </source>
</evidence>
<dbReference type="SUPFAM" id="SSF88713">
    <property type="entry name" value="Glycoside hydrolase/deacetylase"/>
    <property type="match status" value="1"/>
</dbReference>
<dbReference type="InterPro" id="IPR011330">
    <property type="entry name" value="Glyco_hydro/deAcase_b/a-brl"/>
</dbReference>
<dbReference type="Pfam" id="PF04794">
    <property type="entry name" value="YdjC"/>
    <property type="match status" value="1"/>
</dbReference>
<keyword evidence="7" id="KW-1185">Reference proteome</keyword>
<dbReference type="PANTHER" id="PTHR31609:SF1">
    <property type="entry name" value="CARBOHYDRATE DEACETYLASE"/>
    <property type="match status" value="1"/>
</dbReference>
<evidence type="ECO:0000256" key="2">
    <source>
        <dbReference type="ARBA" id="ARBA00022723"/>
    </source>
</evidence>
<keyword evidence="4" id="KW-0460">Magnesium</keyword>
<dbReference type="InterPro" id="IPR006879">
    <property type="entry name" value="YdjC-like"/>
</dbReference>
<comment type="cofactor">
    <cofactor evidence="1">
        <name>Mg(2+)</name>
        <dbReference type="ChEBI" id="CHEBI:18420"/>
    </cofactor>
</comment>
<keyword evidence="5" id="KW-0119">Carbohydrate metabolism</keyword>
<gene>
    <name evidence="6" type="ORF">MACH08_09350</name>
</gene>
<evidence type="ECO:0000256" key="5">
    <source>
        <dbReference type="ARBA" id="ARBA00023277"/>
    </source>
</evidence>
<evidence type="ECO:0000256" key="1">
    <source>
        <dbReference type="ARBA" id="ARBA00001946"/>
    </source>
</evidence>
<sequence length="247" mass="27734">MSRKKLIVNADDFGLSPGVTMGILYAHQFGIVSSTTTMVNTVFAKDSIQLARNFPDLGVGLHVVLDRGKPISLTVPSLIDRKGNFLKGEELLESAEKKDVKEEIICQLERLLSWYPKVTHLDSHHHVHTHISTVAEAIEEVAKEYRLPIRTLDGFTIGDILTPSKFIGGFYGEGEVSATSLINLLNNIKEDEVTELMCHPGFLDNWLMDQSSYQQLRVQELETLINQEVKNSIFSNDIECTHYGCFL</sequence>
<evidence type="ECO:0000256" key="3">
    <source>
        <dbReference type="ARBA" id="ARBA00022801"/>
    </source>
</evidence>
<organism evidence="6 7">
    <name type="scientific">Oceanobacillus kimchii</name>
    <dbReference type="NCBI Taxonomy" id="746691"/>
    <lineage>
        <taxon>Bacteria</taxon>
        <taxon>Bacillati</taxon>
        <taxon>Bacillota</taxon>
        <taxon>Bacilli</taxon>
        <taxon>Bacillales</taxon>
        <taxon>Bacillaceae</taxon>
        <taxon>Oceanobacillus</taxon>
    </lineage>
</organism>
<proteinExistence type="predicted"/>
<dbReference type="EMBL" id="BSKO01000001">
    <property type="protein sequence ID" value="GLO65151.1"/>
    <property type="molecule type" value="Genomic_DNA"/>
</dbReference>
<evidence type="ECO:0000313" key="7">
    <source>
        <dbReference type="Proteomes" id="UP001275436"/>
    </source>
</evidence>
<protein>
    <submittedName>
        <fullName evidence="6">Carbohydrate deacetylase</fullName>
    </submittedName>
</protein>
<reference evidence="6 7" key="1">
    <citation type="submission" date="2023-02" db="EMBL/GenBank/DDBJ databases">
        <title>Oceanobacillus kimchii IFOP_LL358 isolated form Alexandrium catenella lab strain.</title>
        <authorList>
            <person name="Gajardo G."/>
            <person name="Ueki S."/>
            <person name="Maruyama F."/>
        </authorList>
    </citation>
    <scope>NUCLEOTIDE SEQUENCE [LARGE SCALE GENOMIC DNA]</scope>
    <source>
        <strain evidence="6 7">IFOP_LL358</strain>
    </source>
</reference>